<keyword evidence="3 6" id="KW-0378">Hydrolase</keyword>
<dbReference type="Pfam" id="PF13307">
    <property type="entry name" value="Helicase_C_2"/>
    <property type="match status" value="1"/>
</dbReference>
<dbReference type="InterPro" id="IPR006054">
    <property type="entry name" value="DnaQ"/>
</dbReference>
<dbReference type="InterPro" id="IPR014013">
    <property type="entry name" value="Helic_SF1/SF2_ATP-bd_DinG/Rad3"/>
</dbReference>
<dbReference type="EC" id="3.1.-.-" evidence="6 7"/>
<dbReference type="HAMAP" id="MF_02206">
    <property type="entry name" value="DinG_exonucl"/>
    <property type="match status" value="1"/>
</dbReference>
<dbReference type="GO" id="GO:0003677">
    <property type="term" value="F:DNA binding"/>
    <property type="evidence" value="ECO:0007669"/>
    <property type="project" value="InterPro"/>
</dbReference>
<dbReference type="PROSITE" id="PS51193">
    <property type="entry name" value="HELICASE_ATP_BIND_2"/>
    <property type="match status" value="1"/>
</dbReference>
<dbReference type="SMART" id="SM00491">
    <property type="entry name" value="HELICc2"/>
    <property type="match status" value="1"/>
</dbReference>
<dbReference type="InterPro" id="IPR045028">
    <property type="entry name" value="DinG/Rad3-like"/>
</dbReference>
<dbReference type="RefSeq" id="WP_066325747.1">
    <property type="nucleotide sequence ID" value="NZ_CP015438.1"/>
</dbReference>
<keyword evidence="4 6" id="KW-0269">Exonuclease</keyword>
<keyword evidence="10" id="KW-0548">Nucleotidyltransferase</keyword>
<evidence type="ECO:0000256" key="5">
    <source>
        <dbReference type="ARBA" id="ARBA00022840"/>
    </source>
</evidence>
<proteinExistence type="inferred from homology"/>
<dbReference type="SUPFAM" id="SSF53098">
    <property type="entry name" value="Ribonuclease H-like"/>
    <property type="match status" value="1"/>
</dbReference>
<feature type="domain" description="Helicase ATP-binding" evidence="8">
    <location>
        <begin position="263"/>
        <end position="497"/>
    </location>
</feature>
<dbReference type="NCBIfam" id="TIGR01407">
    <property type="entry name" value="dinG_rel"/>
    <property type="match status" value="1"/>
</dbReference>
<keyword evidence="5 6" id="KW-0067">ATP-binding</keyword>
<keyword evidence="10" id="KW-0808">Transferase</keyword>
<gene>
    <name evidence="6 7" type="primary">dinG</name>
    <name evidence="10" type="ORF">GFC30_2370</name>
</gene>
<dbReference type="KEGG" id="aamy:GFC30_2370"/>
<dbReference type="SMART" id="SM00487">
    <property type="entry name" value="DEXDc"/>
    <property type="match status" value="1"/>
</dbReference>
<name>A0A160F1G9_9BACL</name>
<dbReference type="InterPro" id="IPR006310">
    <property type="entry name" value="DinG"/>
</dbReference>
<feature type="domain" description="Helicase ATP-binding" evidence="9">
    <location>
        <begin position="241"/>
        <end position="507"/>
    </location>
</feature>
<dbReference type="InterPro" id="IPR006555">
    <property type="entry name" value="ATP-dep_Helicase_C"/>
</dbReference>
<evidence type="ECO:0000313" key="11">
    <source>
        <dbReference type="Proteomes" id="UP000076865"/>
    </source>
</evidence>
<evidence type="ECO:0000256" key="2">
    <source>
        <dbReference type="ARBA" id="ARBA00022741"/>
    </source>
</evidence>
<sequence>MRFVVIDLETTGNAPQKGDRMIQIGIVIIENEQIVERFSRFINPECEIPLFIQQLTQIDEQMVKTAPVFAEIAEEIANKLAGAYFVAHNVSFDWPFLQAELQAAGISLSPPPMIDTVEMARILFPTVESYKLSDLAQMLAIHHENPHQADSDAEVTAKLWLCLLQKLQSLPLATVQQLKRLSKDWKSEMHAILDAIIAKKMAAPDEEGYVYYRGIAIKKRTEASKKQSDASYSFTEWVADEPPLPFPQYEHRDGQWEMMKVVYEALDTSQHAMIEAGTGIGKSLAYFLPSLYVAKKQQKPVVISTYTLQLQKQLIERDVPLLRKIVPFPFRVVLLKGKRNYLSLDKFISFLQEPNKTYDAVLTKGQVLVWLTETETGDVDELQLSSGGQLLWPLLHLDEQKEVGEHDFFRLACERASEADVVITNHAFLMQDITATNPLLPAYDHLIVDEAHHLEETASRYFGRHVEYVALRLLLTRIGTGDEEGSLFQLKKRIDKEVCSIQARLRDLQIECDEWFRLVRRYVITKQPNVHASRLRYRFDPQKECGRSWEAMKELLWRIADQTKKLAQEVNEVKKSVPTLSALSFFSDIDELLSTVNTLQEVMETADPLVVRWMEVETKGAANATAIYCQPIDLEAFFAEELFAKKKSVVLTSATLSMNGSFSYLISRLGLEDFYPICRTIPSPFPYAEQAKVMVPRDLPSVSSVSLEKYAEAVASHLLTIAKHINGKILVLFTSYELLRLTAAIVKERNDDETFVLLAQGGQGGSASKLTKAFQQFDKAMLFGTSSFWEGIDFPREALSVVVIVRLPFAPPDDPVMEAKSDYIRAKGGNPFYELSLPQAVIRFKQGFGRLIRTKDDRGVLFVFDRRLLTASYGRYFLASLPDVPVYDEPLEQLLQKMG</sequence>
<dbReference type="GO" id="GO:0003887">
    <property type="term" value="F:DNA-directed DNA polymerase activity"/>
    <property type="evidence" value="ECO:0007669"/>
    <property type="project" value="InterPro"/>
</dbReference>
<keyword evidence="11" id="KW-1185">Reference proteome</keyword>
<dbReference type="SMART" id="SM00479">
    <property type="entry name" value="EXOIII"/>
    <property type="match status" value="1"/>
</dbReference>
<dbReference type="GO" id="GO:0005524">
    <property type="term" value="F:ATP binding"/>
    <property type="evidence" value="ECO:0007669"/>
    <property type="project" value="UniProtKB-UniRule"/>
</dbReference>
<dbReference type="PANTHER" id="PTHR11472">
    <property type="entry name" value="DNA REPAIR DEAD HELICASE RAD3/XP-D SUBFAMILY MEMBER"/>
    <property type="match status" value="1"/>
</dbReference>
<protein>
    <recommendedName>
        <fullName evidence="6 7">3'-5' exonuclease DinG</fullName>
        <ecNumber evidence="6 7">3.1.-.-</ecNumber>
    </recommendedName>
</protein>
<keyword evidence="2 6" id="KW-0547">Nucleotide-binding</keyword>
<dbReference type="NCBIfam" id="TIGR00573">
    <property type="entry name" value="dnaq"/>
    <property type="match status" value="1"/>
</dbReference>
<dbReference type="NCBIfam" id="NF005981">
    <property type="entry name" value="PRK08074.1"/>
    <property type="match status" value="1"/>
</dbReference>
<dbReference type="PANTHER" id="PTHR11472:SF34">
    <property type="entry name" value="REGULATOR OF TELOMERE ELONGATION HELICASE 1"/>
    <property type="match status" value="1"/>
</dbReference>
<dbReference type="FunFam" id="3.30.420.10:FF:000045">
    <property type="entry name" value="3'-5' exonuclease DinG"/>
    <property type="match status" value="1"/>
</dbReference>
<organism evidence="10 11">
    <name type="scientific">Anoxybacteroides amylolyticum</name>
    <dbReference type="NCBI Taxonomy" id="294699"/>
    <lineage>
        <taxon>Bacteria</taxon>
        <taxon>Bacillati</taxon>
        <taxon>Bacillota</taxon>
        <taxon>Bacilli</taxon>
        <taxon>Bacillales</taxon>
        <taxon>Anoxybacillaceae</taxon>
        <taxon>Anoxybacteroides</taxon>
    </lineage>
</organism>
<dbReference type="Gene3D" id="3.30.420.10">
    <property type="entry name" value="Ribonuclease H-like superfamily/Ribonuclease H"/>
    <property type="match status" value="1"/>
</dbReference>
<dbReference type="GO" id="GO:0006260">
    <property type="term" value="P:DNA replication"/>
    <property type="evidence" value="ECO:0007669"/>
    <property type="project" value="InterPro"/>
</dbReference>
<reference evidence="10 11" key="1">
    <citation type="journal article" date="2006" name="Syst. Appl. Microbiol.">
        <title>Anoxybacillus amylolyticus sp. nov., a thermophilic amylase producing bacterium isolated from Mount Rittmann (Antarctica).</title>
        <authorList>
            <person name="Poli A."/>
            <person name="Esposito E."/>
            <person name="Lama L."/>
            <person name="Orlando P."/>
            <person name="Nicolaus G."/>
            <person name="de Appolonia F."/>
            <person name="Gambacorta A."/>
            <person name="Nicolaus B."/>
        </authorList>
    </citation>
    <scope>NUCLEOTIDE SEQUENCE [LARGE SCALE GENOMIC DNA]</scope>
    <source>
        <strain evidence="10 11">DSM 15939</strain>
    </source>
</reference>
<dbReference type="Proteomes" id="UP000076865">
    <property type="component" value="Chromosome"/>
</dbReference>
<evidence type="ECO:0000259" key="9">
    <source>
        <dbReference type="PROSITE" id="PS51193"/>
    </source>
</evidence>
<dbReference type="InterPro" id="IPR027417">
    <property type="entry name" value="P-loop_NTPase"/>
</dbReference>
<dbReference type="InterPro" id="IPR036397">
    <property type="entry name" value="RNaseH_sf"/>
</dbReference>
<dbReference type="PATRIC" id="fig|294699.3.peg.2439"/>
<dbReference type="CDD" id="cd06127">
    <property type="entry name" value="DEDDh"/>
    <property type="match status" value="1"/>
</dbReference>
<feature type="binding site" evidence="6">
    <location>
        <begin position="276"/>
        <end position="283"/>
    </location>
    <ligand>
        <name>ATP</name>
        <dbReference type="ChEBI" id="CHEBI:30616"/>
    </ligand>
</feature>
<dbReference type="InterPro" id="IPR012337">
    <property type="entry name" value="RNaseH-like_sf"/>
</dbReference>
<dbReference type="Pfam" id="PF00929">
    <property type="entry name" value="RNase_T"/>
    <property type="match status" value="1"/>
</dbReference>
<comment type="similarity">
    <text evidence="6 7">Belongs to the helicase family. DinG subfamily. Type 2 sub-subfamily.</text>
</comment>
<accession>A0A160F1G9</accession>
<evidence type="ECO:0000256" key="4">
    <source>
        <dbReference type="ARBA" id="ARBA00022839"/>
    </source>
</evidence>
<feature type="short sequence motif" description="DEAH box" evidence="6">
    <location>
        <begin position="449"/>
        <end position="452"/>
    </location>
</feature>
<evidence type="ECO:0000256" key="3">
    <source>
        <dbReference type="ARBA" id="ARBA00022801"/>
    </source>
</evidence>
<dbReference type="GO" id="GO:0003678">
    <property type="term" value="F:DNA helicase activity"/>
    <property type="evidence" value="ECO:0007669"/>
    <property type="project" value="TreeGrafter"/>
</dbReference>
<comment type="function">
    <text evidence="6 7">3'-5' exonuclease.</text>
</comment>
<evidence type="ECO:0000259" key="8">
    <source>
        <dbReference type="PROSITE" id="PS51192"/>
    </source>
</evidence>
<evidence type="ECO:0000313" key="10">
    <source>
        <dbReference type="EMBL" id="ANB59978.1"/>
    </source>
</evidence>
<evidence type="ECO:0000256" key="7">
    <source>
        <dbReference type="RuleBase" id="RU364106"/>
    </source>
</evidence>
<dbReference type="PROSITE" id="PS51192">
    <property type="entry name" value="HELICASE_ATP_BIND_1"/>
    <property type="match status" value="1"/>
</dbReference>
<dbReference type="EMBL" id="CP015438">
    <property type="protein sequence ID" value="ANB59978.1"/>
    <property type="molecule type" value="Genomic_DNA"/>
</dbReference>
<dbReference type="GO" id="GO:0008408">
    <property type="term" value="F:3'-5' exonuclease activity"/>
    <property type="evidence" value="ECO:0007669"/>
    <property type="project" value="UniProtKB-UniRule"/>
</dbReference>
<dbReference type="InterPro" id="IPR014001">
    <property type="entry name" value="Helicase_ATP-bd"/>
</dbReference>
<evidence type="ECO:0000256" key="1">
    <source>
        <dbReference type="ARBA" id="ARBA00022722"/>
    </source>
</evidence>
<keyword evidence="1 6" id="KW-0540">Nuclease</keyword>
<dbReference type="Gene3D" id="3.40.50.300">
    <property type="entry name" value="P-loop containing nucleotide triphosphate hydrolases"/>
    <property type="match status" value="2"/>
</dbReference>
<dbReference type="SUPFAM" id="SSF52540">
    <property type="entry name" value="P-loop containing nucleoside triphosphate hydrolases"/>
    <property type="match status" value="1"/>
</dbReference>
<evidence type="ECO:0000256" key="6">
    <source>
        <dbReference type="HAMAP-Rule" id="MF_02206"/>
    </source>
</evidence>
<dbReference type="OrthoDB" id="9803913at2"/>
<dbReference type="InterPro" id="IPR013520">
    <property type="entry name" value="Ribonucl_H"/>
</dbReference>
<dbReference type="AlphaFoldDB" id="A0A160F1G9"/>
<dbReference type="GO" id="GO:0016818">
    <property type="term" value="F:hydrolase activity, acting on acid anhydrides, in phosphorus-containing anhydrides"/>
    <property type="evidence" value="ECO:0007669"/>
    <property type="project" value="InterPro"/>
</dbReference>